<dbReference type="EMBL" id="QFRA01000003">
    <property type="protein sequence ID" value="PZR06132.1"/>
    <property type="molecule type" value="Genomic_DNA"/>
</dbReference>
<accession>A0A2W5STF9</accession>
<name>A0A2W5STF9_9CORY</name>
<dbReference type="Proteomes" id="UP000249432">
    <property type="component" value="Unassembled WGS sequence"/>
</dbReference>
<evidence type="ECO:0000313" key="1">
    <source>
        <dbReference type="EMBL" id="PZR06132.1"/>
    </source>
</evidence>
<gene>
    <name evidence="1" type="ORF">DI525_02185</name>
</gene>
<dbReference type="AlphaFoldDB" id="A0A2W5STF9"/>
<evidence type="ECO:0000313" key="2">
    <source>
        <dbReference type="Proteomes" id="UP000249432"/>
    </source>
</evidence>
<sequence>MNTATTMNSAVEEAIATGASAVVPSQAQHVTEPGWLVPIPGFTLLHHVTSRVAMDATEYANDHADTSGYMDTVKYVSNPPAQPALLDPTPSETSYSPIPLATPTAVIRRLVTIALETASGHRPPSKLSPDDFAPVVRQSLTTLSRLSTSPHAPIVAGRLIMVHCSTNEAEGERPRFVEFCGTWQARLPRSHQPGRVRILAGKAAKTRTSYRITTLRFM</sequence>
<organism evidence="1 2">
    <name type="scientific">Corynebacterium kroppenstedtii</name>
    <dbReference type="NCBI Taxonomy" id="161879"/>
    <lineage>
        <taxon>Bacteria</taxon>
        <taxon>Bacillati</taxon>
        <taxon>Actinomycetota</taxon>
        <taxon>Actinomycetes</taxon>
        <taxon>Mycobacteriales</taxon>
        <taxon>Corynebacteriaceae</taxon>
        <taxon>Corynebacterium</taxon>
    </lineage>
</organism>
<comment type="caution">
    <text evidence="1">The sequence shown here is derived from an EMBL/GenBank/DDBJ whole genome shotgun (WGS) entry which is preliminary data.</text>
</comment>
<proteinExistence type="predicted"/>
<protein>
    <submittedName>
        <fullName evidence="1">Uncharacterized protein</fullName>
    </submittedName>
</protein>
<reference evidence="1 2" key="1">
    <citation type="submission" date="2017-08" db="EMBL/GenBank/DDBJ databases">
        <title>Infants hospitalized years apart are colonized by the same room-sourced microbial strains.</title>
        <authorList>
            <person name="Brooks B."/>
            <person name="Olm M.R."/>
            <person name="Firek B.A."/>
            <person name="Baker R."/>
            <person name="Thomas B.C."/>
            <person name="Morowitz M.J."/>
            <person name="Banfield J.F."/>
        </authorList>
    </citation>
    <scope>NUCLEOTIDE SEQUENCE [LARGE SCALE GENOMIC DNA]</scope>
    <source>
        <strain evidence="1">S2_003_000_R1_3</strain>
    </source>
</reference>